<dbReference type="EMBL" id="CP051141">
    <property type="protein sequence ID" value="QIW98849.1"/>
    <property type="molecule type" value="Genomic_DNA"/>
</dbReference>
<dbReference type="PANTHER" id="PTHR23502">
    <property type="entry name" value="MAJOR FACILITATOR SUPERFAMILY"/>
    <property type="match status" value="1"/>
</dbReference>
<dbReference type="Proteomes" id="UP000503462">
    <property type="component" value="Chromosome 3"/>
</dbReference>
<feature type="transmembrane region" description="Helical" evidence="5">
    <location>
        <begin position="94"/>
        <end position="113"/>
    </location>
</feature>
<dbReference type="GO" id="GO:0022857">
    <property type="term" value="F:transmembrane transporter activity"/>
    <property type="evidence" value="ECO:0007669"/>
    <property type="project" value="InterPro"/>
</dbReference>
<keyword evidence="2 5" id="KW-0812">Transmembrane</keyword>
<feature type="transmembrane region" description="Helical" evidence="5">
    <location>
        <begin position="396"/>
        <end position="418"/>
    </location>
</feature>
<comment type="subcellular location">
    <subcellularLocation>
        <location evidence="1">Membrane</location>
        <topology evidence="1">Multi-pass membrane protein</topology>
    </subcellularLocation>
</comment>
<feature type="domain" description="Major facilitator superfamily (MFS) profile" evidence="6">
    <location>
        <begin position="59"/>
        <end position="487"/>
    </location>
</feature>
<dbReference type="OrthoDB" id="9986881at2759"/>
<evidence type="ECO:0000313" key="8">
    <source>
        <dbReference type="Proteomes" id="UP000503462"/>
    </source>
</evidence>
<evidence type="ECO:0000256" key="2">
    <source>
        <dbReference type="ARBA" id="ARBA00022692"/>
    </source>
</evidence>
<feature type="transmembrane region" description="Helical" evidence="5">
    <location>
        <begin position="183"/>
        <end position="201"/>
    </location>
</feature>
<dbReference type="AlphaFoldDB" id="A0A6H0XWN6"/>
<dbReference type="Pfam" id="PF07690">
    <property type="entry name" value="MFS_1"/>
    <property type="match status" value="1"/>
</dbReference>
<evidence type="ECO:0000256" key="5">
    <source>
        <dbReference type="SAM" id="Phobius"/>
    </source>
</evidence>
<feature type="transmembrane region" description="Helical" evidence="5">
    <location>
        <begin position="149"/>
        <end position="171"/>
    </location>
</feature>
<dbReference type="InterPro" id="IPR011701">
    <property type="entry name" value="MFS"/>
</dbReference>
<organism evidence="7 8">
    <name type="scientific">Peltaster fructicola</name>
    <dbReference type="NCBI Taxonomy" id="286661"/>
    <lineage>
        <taxon>Eukaryota</taxon>
        <taxon>Fungi</taxon>
        <taxon>Dikarya</taxon>
        <taxon>Ascomycota</taxon>
        <taxon>Pezizomycotina</taxon>
        <taxon>Dothideomycetes</taxon>
        <taxon>Dothideomycetes incertae sedis</taxon>
        <taxon>Peltaster</taxon>
    </lineage>
</organism>
<keyword evidence="4 5" id="KW-0472">Membrane</keyword>
<keyword evidence="8" id="KW-1185">Reference proteome</keyword>
<gene>
    <name evidence="7" type="ORF">AMS68_004367</name>
</gene>
<keyword evidence="3 5" id="KW-1133">Transmembrane helix</keyword>
<evidence type="ECO:0000256" key="4">
    <source>
        <dbReference type="ARBA" id="ARBA00023136"/>
    </source>
</evidence>
<feature type="transmembrane region" description="Helical" evidence="5">
    <location>
        <begin position="289"/>
        <end position="308"/>
    </location>
</feature>
<feature type="transmembrane region" description="Helical" evidence="5">
    <location>
        <begin position="125"/>
        <end position="143"/>
    </location>
</feature>
<sequence>MSDQMEELKARPYADWLPMGGGRSHPRDTPEAADYVVEFDGSDDPCHPRNWPTGRKALIAIIACLGSFVACFDSAIFAAGAEEASQELHVSSEVIALGTSLFVLGFSFGPLFAPMSEMVGRRWPLLISMIGTSIFAIGCATAKDIQTLLICRFFSGVFGSSPLCVAPGVLADLYNSTYRGVAVSLYALTVYGGPFLGPVIGAQLATSSLGWRWSLYLPAILGFLNAILLIVPYKETFPASILVQKAIRLRKQTRNWAIHAEHERLEFDIYAMIGKYFTRPLRLLITEPIVLLISMYMSFIYGLVYAFLAALPYTFEHTYNMDVRSSNLPFLALLLGVTLSVSFILSQQRGYAHKLQENNGKSVPEWRLPPVIIGGVLFPIGLFWFAWTAYSQDIHWMVPVVSCVLIGFGLLCIFLPCFNYLIDAYLPVAASAVAANVMLRSAVAAAFPLFSRQLFANLGVQWAGTLLGCLATVMVPIPILFRMYEPQGLLQDHVSVIASSIRRLLWDTLKSGAMRSSHSQARDDPTNFM</sequence>
<feature type="transmembrane region" description="Helical" evidence="5">
    <location>
        <begin position="57"/>
        <end position="79"/>
    </location>
</feature>
<evidence type="ECO:0000313" key="7">
    <source>
        <dbReference type="EMBL" id="QIW98849.1"/>
    </source>
</evidence>
<accession>A0A6H0XWN6</accession>
<dbReference type="PROSITE" id="PS50850">
    <property type="entry name" value="MFS"/>
    <property type="match status" value="1"/>
</dbReference>
<protein>
    <recommendedName>
        <fullName evidence="6">Major facilitator superfamily (MFS) profile domain-containing protein</fullName>
    </recommendedName>
</protein>
<evidence type="ECO:0000259" key="6">
    <source>
        <dbReference type="PROSITE" id="PS50850"/>
    </source>
</evidence>
<feature type="transmembrane region" description="Helical" evidence="5">
    <location>
        <begin position="366"/>
        <end position="390"/>
    </location>
</feature>
<dbReference type="PANTHER" id="PTHR23502:SF138">
    <property type="entry name" value="MAJOR FACILITATOR SUPERFAMILY (MFS) PROFILE DOMAIN-CONTAINING PROTEIN-RELATED"/>
    <property type="match status" value="1"/>
</dbReference>
<dbReference type="Gene3D" id="1.20.1250.20">
    <property type="entry name" value="MFS general substrate transporter like domains"/>
    <property type="match status" value="1"/>
</dbReference>
<dbReference type="CDD" id="cd17323">
    <property type="entry name" value="MFS_Tpo1_MDR_like"/>
    <property type="match status" value="1"/>
</dbReference>
<proteinExistence type="predicted"/>
<name>A0A6H0XWN6_9PEZI</name>
<evidence type="ECO:0000256" key="3">
    <source>
        <dbReference type="ARBA" id="ARBA00022989"/>
    </source>
</evidence>
<dbReference type="FunFam" id="1.20.1250.20:FF:000011">
    <property type="entry name" value="MFS multidrug transporter, putative"/>
    <property type="match status" value="1"/>
</dbReference>
<dbReference type="InterPro" id="IPR036259">
    <property type="entry name" value="MFS_trans_sf"/>
</dbReference>
<dbReference type="SUPFAM" id="SSF103473">
    <property type="entry name" value="MFS general substrate transporter"/>
    <property type="match status" value="1"/>
</dbReference>
<dbReference type="InterPro" id="IPR020846">
    <property type="entry name" value="MFS_dom"/>
</dbReference>
<feature type="transmembrane region" description="Helical" evidence="5">
    <location>
        <begin position="462"/>
        <end position="481"/>
    </location>
</feature>
<dbReference type="GO" id="GO:0005886">
    <property type="term" value="C:plasma membrane"/>
    <property type="evidence" value="ECO:0007669"/>
    <property type="project" value="TreeGrafter"/>
</dbReference>
<feature type="transmembrane region" description="Helical" evidence="5">
    <location>
        <begin position="213"/>
        <end position="231"/>
    </location>
</feature>
<evidence type="ECO:0000256" key="1">
    <source>
        <dbReference type="ARBA" id="ARBA00004141"/>
    </source>
</evidence>
<feature type="transmembrane region" description="Helical" evidence="5">
    <location>
        <begin position="328"/>
        <end position="345"/>
    </location>
</feature>
<reference evidence="7 8" key="1">
    <citation type="journal article" date="2016" name="Sci. Rep.">
        <title>Peltaster fructicola genome reveals evolution from an invasive phytopathogen to an ectophytic parasite.</title>
        <authorList>
            <person name="Xu C."/>
            <person name="Chen H."/>
            <person name="Gleason M.L."/>
            <person name="Xu J.R."/>
            <person name="Liu H."/>
            <person name="Zhang R."/>
            <person name="Sun G."/>
        </authorList>
    </citation>
    <scope>NUCLEOTIDE SEQUENCE [LARGE SCALE GENOMIC DNA]</scope>
    <source>
        <strain evidence="7 8">LNHT1506</strain>
    </source>
</reference>
<feature type="transmembrane region" description="Helical" evidence="5">
    <location>
        <begin position="425"/>
        <end position="450"/>
    </location>
</feature>